<dbReference type="InterPro" id="IPR007781">
    <property type="entry name" value="NAGLU"/>
</dbReference>
<feature type="domain" description="Alpha-N-acetylglucosaminidase tim-barrel" evidence="2">
    <location>
        <begin position="62"/>
        <end position="242"/>
    </location>
</feature>
<name>J9GFR1_9ZZZZ</name>
<dbReference type="InterPro" id="IPR024733">
    <property type="entry name" value="NAGLU_tim-barrel"/>
</dbReference>
<dbReference type="Pfam" id="PF05089">
    <property type="entry name" value="NAGLU"/>
    <property type="match status" value="1"/>
</dbReference>
<dbReference type="Gene3D" id="3.20.20.80">
    <property type="entry name" value="Glycosidases"/>
    <property type="match status" value="1"/>
</dbReference>
<dbReference type="InterPro" id="IPR029018">
    <property type="entry name" value="Hex-like_dom2"/>
</dbReference>
<evidence type="ECO:0000313" key="4">
    <source>
        <dbReference type="EMBL" id="EJX00623.1"/>
    </source>
</evidence>
<organism evidence="4">
    <name type="scientific">gut metagenome</name>
    <dbReference type="NCBI Taxonomy" id="749906"/>
    <lineage>
        <taxon>unclassified sequences</taxon>
        <taxon>metagenomes</taxon>
        <taxon>organismal metagenomes</taxon>
    </lineage>
</organism>
<accession>J9GFR1</accession>
<evidence type="ECO:0000259" key="2">
    <source>
        <dbReference type="Pfam" id="PF05089"/>
    </source>
</evidence>
<reference evidence="4" key="1">
    <citation type="journal article" date="2012" name="PLoS ONE">
        <title>Gene sets for utilization of primary and secondary nutrition supplies in the distal gut of endangered iberian lynx.</title>
        <authorList>
            <person name="Alcaide M."/>
            <person name="Messina E."/>
            <person name="Richter M."/>
            <person name="Bargiela R."/>
            <person name="Peplies J."/>
            <person name="Huws S.A."/>
            <person name="Newbold C.J."/>
            <person name="Golyshin P.N."/>
            <person name="Simon M.A."/>
            <person name="Lopez G."/>
            <person name="Yakimov M.M."/>
            <person name="Ferrer M."/>
        </authorList>
    </citation>
    <scope>NUCLEOTIDE SEQUENCE</scope>
</reference>
<dbReference type="Gene3D" id="3.30.379.10">
    <property type="entry name" value="Chitobiase/beta-hexosaminidase domain 2-like"/>
    <property type="match status" value="1"/>
</dbReference>
<gene>
    <name evidence="4" type="ORF">EVA_11271</name>
</gene>
<dbReference type="GO" id="GO:0016787">
    <property type="term" value="F:hydrolase activity"/>
    <property type="evidence" value="ECO:0007669"/>
    <property type="project" value="UniProtKB-KW"/>
</dbReference>
<evidence type="ECO:0000259" key="3">
    <source>
        <dbReference type="Pfam" id="PF12971"/>
    </source>
</evidence>
<protein>
    <submittedName>
        <fullName evidence="4">Alpha-N-acetylglucosaminidase</fullName>
    </submittedName>
</protein>
<sequence>MGYANGKVTVTGSSLSALTTGLNWYLKHDAHVHISWNNLTEKPASYPVPKDKQVHASASEFRYYLNYCTFSYSISMWDEDRWMKELDWMALHGINLPLQIVGIDAVWYEMLTKDFHFTHDQANKFIVGPAFQGWWLMNNIVKLGGPNPEWWYKRSAALGKKITDRMRELGMKPCLPGFVGMVPRKYVEDNKLQSFKMEWCNMQSPDILVPTQTEAFNKLAQKYYERIKQVYGFAPEHYSLDPI</sequence>
<dbReference type="PANTHER" id="PTHR12872">
    <property type="entry name" value="ALPHA-N-ACETYLGLUCOSAMINIDASE"/>
    <property type="match status" value="1"/>
</dbReference>
<feature type="non-terminal residue" evidence="4">
    <location>
        <position position="243"/>
    </location>
</feature>
<dbReference type="EMBL" id="AMCI01003298">
    <property type="protein sequence ID" value="EJX00623.1"/>
    <property type="molecule type" value="Genomic_DNA"/>
</dbReference>
<keyword evidence="1" id="KW-0378">Hydrolase</keyword>
<dbReference type="PANTHER" id="PTHR12872:SF1">
    <property type="entry name" value="ALPHA-N-ACETYLGLUCOSAMINIDASE"/>
    <property type="match status" value="1"/>
</dbReference>
<dbReference type="Pfam" id="PF12971">
    <property type="entry name" value="NAGLU_N"/>
    <property type="match status" value="1"/>
</dbReference>
<evidence type="ECO:0000256" key="1">
    <source>
        <dbReference type="ARBA" id="ARBA00022801"/>
    </source>
</evidence>
<comment type="caution">
    <text evidence="4">The sequence shown here is derived from an EMBL/GenBank/DDBJ whole genome shotgun (WGS) entry which is preliminary data.</text>
</comment>
<dbReference type="InterPro" id="IPR024240">
    <property type="entry name" value="NAGLU_N"/>
</dbReference>
<dbReference type="AlphaFoldDB" id="J9GFR1"/>
<proteinExistence type="predicted"/>
<feature type="domain" description="Alpha-N-acetylglucosaminidase N-terminal" evidence="3">
    <location>
        <begin position="5"/>
        <end position="39"/>
    </location>
</feature>